<protein>
    <submittedName>
        <fullName evidence="3">Sugar dehydrogenase</fullName>
        <ecNumber evidence="3">1.1.1.47</ecNumber>
    </submittedName>
</protein>
<sequence length="257" mass="27701">MYDDLRGKTAIVTGSSKGIGRAVAERFGQEGMNVIVNYHGDEDGANQAAENIRQAGGKAIVIQADVSKKEEVQKLLDAALSEFGGLDVMVNNSGFGKPEPFHEMKEETWRSVIDVNLTGTFLGGQVALRHMLENNIKGSIINMSSVHQQIPKPSDSHYAASKGGIKLLTETMALEYAANGIRVNAIAPGTIDTERNEDTKPENEAKQMKKIPMQSFGKPEEIAAAAAWLASKEASYVTGTTLFVDGGMTLYPSQLEL</sequence>
<dbReference type="FunFam" id="3.40.50.720:FF:000084">
    <property type="entry name" value="Short-chain dehydrogenase reductase"/>
    <property type="match status" value="1"/>
</dbReference>
<dbReference type="GO" id="GO:0047936">
    <property type="term" value="F:glucose 1-dehydrogenase [NAD(P)+] activity"/>
    <property type="evidence" value="ECO:0007669"/>
    <property type="project" value="UniProtKB-EC"/>
</dbReference>
<dbReference type="SUPFAM" id="SSF51735">
    <property type="entry name" value="NAD(P)-binding Rossmann-fold domains"/>
    <property type="match status" value="1"/>
</dbReference>
<dbReference type="RefSeq" id="WP_038557810.1">
    <property type="nucleotide sequence ID" value="NZ_CP008876.1"/>
</dbReference>
<dbReference type="InterPro" id="IPR002347">
    <property type="entry name" value="SDR_fam"/>
</dbReference>
<gene>
    <name evidence="3" type="ORF">GZ22_00975</name>
</gene>
<dbReference type="GeneID" id="34222511"/>
<reference evidence="3 4" key="1">
    <citation type="submission" date="2014-07" db="EMBL/GenBank/DDBJ databases">
        <title>Complete genome sequence of a moderately halophilic bacterium Terribacillus aidingensis MP602, isolated from Cryptomeria fortunei in Tianmu mountain in China.</title>
        <authorList>
            <person name="Wang Y."/>
            <person name="Lu P."/>
            <person name="Zhang L."/>
        </authorList>
    </citation>
    <scope>NUCLEOTIDE SEQUENCE [LARGE SCALE GENOMIC DNA]</scope>
    <source>
        <strain evidence="3 4">MP602</strain>
    </source>
</reference>
<dbReference type="PRINTS" id="PR00080">
    <property type="entry name" value="SDRFAMILY"/>
</dbReference>
<dbReference type="InterPro" id="IPR036291">
    <property type="entry name" value="NAD(P)-bd_dom_sf"/>
</dbReference>
<dbReference type="Pfam" id="PF13561">
    <property type="entry name" value="adh_short_C2"/>
    <property type="match status" value="1"/>
</dbReference>
<proteinExistence type="inferred from homology"/>
<evidence type="ECO:0000256" key="2">
    <source>
        <dbReference type="ARBA" id="ARBA00023002"/>
    </source>
</evidence>
<evidence type="ECO:0000313" key="3">
    <source>
        <dbReference type="EMBL" id="AIF65368.1"/>
    </source>
</evidence>
<organism evidence="3 4">
    <name type="scientific">Terribacillus saccharophilus</name>
    <dbReference type="NCBI Taxonomy" id="361277"/>
    <lineage>
        <taxon>Bacteria</taxon>
        <taxon>Bacillati</taxon>
        <taxon>Bacillota</taxon>
        <taxon>Bacilli</taxon>
        <taxon>Bacillales</taxon>
        <taxon>Bacillaceae</taxon>
        <taxon>Terribacillus</taxon>
    </lineage>
</organism>
<dbReference type="PROSITE" id="PS00061">
    <property type="entry name" value="ADH_SHORT"/>
    <property type="match status" value="1"/>
</dbReference>
<dbReference type="Gene3D" id="3.40.50.720">
    <property type="entry name" value="NAD(P)-binding Rossmann-like Domain"/>
    <property type="match status" value="1"/>
</dbReference>
<dbReference type="HOGENOM" id="CLU_010194_1_3_9"/>
<evidence type="ECO:0000313" key="4">
    <source>
        <dbReference type="Proteomes" id="UP000027980"/>
    </source>
</evidence>
<dbReference type="InterPro" id="IPR050259">
    <property type="entry name" value="SDR"/>
</dbReference>
<dbReference type="InterPro" id="IPR020904">
    <property type="entry name" value="Sc_DH/Rdtase_CS"/>
</dbReference>
<dbReference type="NCBIfam" id="NF009466">
    <property type="entry name" value="PRK12826.1-2"/>
    <property type="match status" value="1"/>
</dbReference>
<dbReference type="PANTHER" id="PTHR42879">
    <property type="entry name" value="3-OXOACYL-(ACYL-CARRIER-PROTEIN) REDUCTASE"/>
    <property type="match status" value="1"/>
</dbReference>
<keyword evidence="2 3" id="KW-0560">Oxidoreductase</keyword>
<dbReference type="AlphaFoldDB" id="A0A075LLQ2"/>
<dbReference type="PRINTS" id="PR00081">
    <property type="entry name" value="GDHRDH"/>
</dbReference>
<dbReference type="EMBL" id="CP008876">
    <property type="protein sequence ID" value="AIF65368.1"/>
    <property type="molecule type" value="Genomic_DNA"/>
</dbReference>
<dbReference type="Proteomes" id="UP000027980">
    <property type="component" value="Chromosome"/>
</dbReference>
<dbReference type="GO" id="GO:0008206">
    <property type="term" value="P:bile acid metabolic process"/>
    <property type="evidence" value="ECO:0007669"/>
    <property type="project" value="UniProtKB-ARBA"/>
</dbReference>
<comment type="similarity">
    <text evidence="1">Belongs to the short-chain dehydrogenases/reductases (SDR) family.</text>
</comment>
<dbReference type="NCBIfam" id="NF005559">
    <property type="entry name" value="PRK07231.1"/>
    <property type="match status" value="1"/>
</dbReference>
<name>A0A075LLQ2_9BACI</name>
<dbReference type="OrthoDB" id="9803333at2"/>
<evidence type="ECO:0000256" key="1">
    <source>
        <dbReference type="ARBA" id="ARBA00006484"/>
    </source>
</evidence>
<dbReference type="EC" id="1.1.1.47" evidence="3"/>
<dbReference type="KEGG" id="tap:GZ22_00975"/>
<dbReference type="PANTHER" id="PTHR42879:SF2">
    <property type="entry name" value="3-OXOACYL-[ACYL-CARRIER-PROTEIN] REDUCTASE FABG"/>
    <property type="match status" value="1"/>
</dbReference>
<accession>A0A075LLQ2</accession>